<evidence type="ECO:0000259" key="1">
    <source>
        <dbReference type="Pfam" id="PF04233"/>
    </source>
</evidence>
<reference evidence="2 3" key="1">
    <citation type="submission" date="2024-06" db="EMBL/GenBank/DDBJ databases">
        <title>Sorghum-associated microbial communities from plants grown in Nebraska, USA.</title>
        <authorList>
            <person name="Schachtman D."/>
        </authorList>
    </citation>
    <scope>NUCLEOTIDE SEQUENCE [LARGE SCALE GENOMIC DNA]</scope>
    <source>
        <strain evidence="2 3">1288</strain>
    </source>
</reference>
<protein>
    <submittedName>
        <fullName evidence="2">SPP1 gp7 family putative phage head morphogenesis protein</fullName>
    </submittedName>
</protein>
<organism evidence="2 3">
    <name type="scientific">Sporosarcina psychrophila</name>
    <name type="common">Bacillus psychrophilus</name>
    <dbReference type="NCBI Taxonomy" id="1476"/>
    <lineage>
        <taxon>Bacteria</taxon>
        <taxon>Bacillati</taxon>
        <taxon>Bacillota</taxon>
        <taxon>Bacilli</taxon>
        <taxon>Bacillales</taxon>
        <taxon>Caryophanaceae</taxon>
        <taxon>Sporosarcina</taxon>
    </lineage>
</organism>
<comment type="caution">
    <text evidence="2">The sequence shown here is derived from an EMBL/GenBank/DDBJ whole genome shotgun (WGS) entry which is preliminary data.</text>
</comment>
<evidence type="ECO:0000313" key="2">
    <source>
        <dbReference type="EMBL" id="MET3657845.1"/>
    </source>
</evidence>
<proteinExistence type="predicted"/>
<dbReference type="RefSeq" id="WP_354313582.1">
    <property type="nucleotide sequence ID" value="NZ_JBEPME010000004.1"/>
</dbReference>
<dbReference type="Proteomes" id="UP001549104">
    <property type="component" value="Unassembled WGS sequence"/>
</dbReference>
<gene>
    <name evidence="2" type="ORF">ABIC55_002942</name>
</gene>
<sequence length="403" mass="46939">MAKPSKKYWEGRSAQRELESQVIADKYLAQMDVKLREAQREILKEIESFYGRYAVDNKVSIQDAKKYLTAKEMKDFKNVDLKRFREMSLSGNPEYDQFLNSISYRSRISRLEAVNAHIEITMMELYGGMNGLQEYANTGLAEIYQNSYHKSLYDIARGGKDISIVGLTDDRMKEVLSYNWSGREFSDRIWDHQSGALQTIRKEMERSFVSGRSIQQTSKSIMDATDVTRSRVEALVRTEASFFNNQASKDSYDDADIDEYEILSTLDLRTSEICREQDGKRYKTKDFKPGTNAPPFHVRCRSTTIPWFDESEYTDGEQRQSMDGLVDSQTYEEWYGKNVTGSESNENKEKMIQNRFGDIGQMKKYQDAKVEGAPKSLVAFQNLKYNDEEKYEQLMKAYRKRKK</sequence>
<name>A0ABV2K9U4_SPOPS</name>
<dbReference type="InterPro" id="IPR006528">
    <property type="entry name" value="Phage_head_morphogenesis_dom"/>
</dbReference>
<keyword evidence="3" id="KW-1185">Reference proteome</keyword>
<dbReference type="Pfam" id="PF04233">
    <property type="entry name" value="Phage_Mu_F"/>
    <property type="match status" value="1"/>
</dbReference>
<dbReference type="EMBL" id="JBEPME010000004">
    <property type="protein sequence ID" value="MET3657845.1"/>
    <property type="molecule type" value="Genomic_DNA"/>
</dbReference>
<feature type="domain" description="Phage head morphogenesis" evidence="1">
    <location>
        <begin position="198"/>
        <end position="305"/>
    </location>
</feature>
<accession>A0ABV2K9U4</accession>
<evidence type="ECO:0000313" key="3">
    <source>
        <dbReference type="Proteomes" id="UP001549104"/>
    </source>
</evidence>
<dbReference type="NCBIfam" id="TIGR01641">
    <property type="entry name" value="phageSPP1_gp7"/>
    <property type="match status" value="1"/>
</dbReference>